<reference evidence="1 2" key="1">
    <citation type="submission" date="2019-01" db="EMBL/GenBank/DDBJ databases">
        <title>Egibacter rhizosphaerae EGI 80759T.</title>
        <authorList>
            <person name="Chen D.-D."/>
            <person name="Tian Y."/>
            <person name="Jiao J.-Y."/>
            <person name="Zhang X.-T."/>
            <person name="Zhang Y.-G."/>
            <person name="Zhang Y."/>
            <person name="Xiao M."/>
            <person name="Shu W.-S."/>
            <person name="Li W.-J."/>
        </authorList>
    </citation>
    <scope>NUCLEOTIDE SEQUENCE [LARGE SCALE GENOMIC DNA]</scope>
    <source>
        <strain evidence="1 2">EGI 80759</strain>
    </source>
</reference>
<evidence type="ECO:0000313" key="1">
    <source>
        <dbReference type="EMBL" id="QBI19423.1"/>
    </source>
</evidence>
<dbReference type="Pfam" id="PF12900">
    <property type="entry name" value="Pyridox_ox_2"/>
    <property type="match status" value="1"/>
</dbReference>
<dbReference type="EMBL" id="CP036402">
    <property type="protein sequence ID" value="QBI19423.1"/>
    <property type="molecule type" value="Genomic_DNA"/>
</dbReference>
<dbReference type="Proteomes" id="UP000291469">
    <property type="component" value="Chromosome"/>
</dbReference>
<keyword evidence="2" id="KW-1185">Reference proteome</keyword>
<protein>
    <recommendedName>
        <fullName evidence="3">Pyridoxamine 5'-phosphate oxidase family protein</fullName>
    </recommendedName>
</protein>
<accession>A0A411YDW2</accession>
<name>A0A411YDW2_9ACTN</name>
<organism evidence="1 2">
    <name type="scientific">Egibacter rhizosphaerae</name>
    <dbReference type="NCBI Taxonomy" id="1670831"/>
    <lineage>
        <taxon>Bacteria</taxon>
        <taxon>Bacillati</taxon>
        <taxon>Actinomycetota</taxon>
        <taxon>Nitriliruptoria</taxon>
        <taxon>Egibacterales</taxon>
        <taxon>Egibacteraceae</taxon>
        <taxon>Egibacter</taxon>
    </lineage>
</organism>
<sequence>MVPERRGGPVRVPSKALGESSRCVLALNGRRGPVLAPMTYWSDGAHLWLTTAASSTKAALLRRSPQCQVYVAPPEVGAPGVVARGEARVFGLDDPVGLALHGPAIGGALAALGARNLPGVLGYARDLPRVPKAWRPRARVVLRVRLGDAKLVTPPALDAGVAPALPSVVPADVRRALAGERRVALGLGEDRGLAIAPATWSATDHGIAIDSPLLDAAAATGRRACVAVHAEPGSGPLGVAGSALHGELAQGVLTPQRVTWWRGFSAETVGVPSRQPGGIELPD</sequence>
<dbReference type="OrthoDB" id="156845at2"/>
<evidence type="ECO:0000313" key="2">
    <source>
        <dbReference type="Proteomes" id="UP000291469"/>
    </source>
</evidence>
<dbReference type="AlphaFoldDB" id="A0A411YDW2"/>
<dbReference type="SUPFAM" id="SSF50475">
    <property type="entry name" value="FMN-binding split barrel"/>
    <property type="match status" value="1"/>
</dbReference>
<gene>
    <name evidence="1" type="ORF">ER308_07565</name>
</gene>
<dbReference type="InterPro" id="IPR012349">
    <property type="entry name" value="Split_barrel_FMN-bd"/>
</dbReference>
<dbReference type="InterPro" id="IPR024747">
    <property type="entry name" value="Pyridox_Oxase-rel"/>
</dbReference>
<dbReference type="KEGG" id="erz:ER308_07565"/>
<proteinExistence type="predicted"/>
<dbReference type="Gene3D" id="2.30.110.10">
    <property type="entry name" value="Electron Transport, Fmn-binding Protein, Chain A"/>
    <property type="match status" value="1"/>
</dbReference>
<evidence type="ECO:0008006" key="3">
    <source>
        <dbReference type="Google" id="ProtNLM"/>
    </source>
</evidence>